<dbReference type="Gene3D" id="3.40.50.720">
    <property type="entry name" value="NAD(P)-binding Rossmann-like Domain"/>
    <property type="match status" value="2"/>
</dbReference>
<evidence type="ECO:0000259" key="7">
    <source>
        <dbReference type="PROSITE" id="PS51202"/>
    </source>
</evidence>
<keyword evidence="3" id="KW-0630">Potassium</keyword>
<dbReference type="SUPFAM" id="SSF116726">
    <property type="entry name" value="TrkA C-terminal domain-like"/>
    <property type="match status" value="1"/>
</dbReference>
<accession>A0A0F9KG04</accession>
<keyword evidence="1" id="KW-0813">Transport</keyword>
<dbReference type="AlphaFoldDB" id="A0A0F9KG04"/>
<evidence type="ECO:0000256" key="4">
    <source>
        <dbReference type="ARBA" id="ARBA00023027"/>
    </source>
</evidence>
<dbReference type="Pfam" id="PF02254">
    <property type="entry name" value="TrkA_N"/>
    <property type="match status" value="2"/>
</dbReference>
<dbReference type="PANTHER" id="PTHR43833:SF5">
    <property type="entry name" value="TRK SYSTEM POTASSIUM UPTAKE PROTEIN TRKA"/>
    <property type="match status" value="1"/>
</dbReference>
<dbReference type="SUPFAM" id="SSF51735">
    <property type="entry name" value="NAD(P)-binding Rossmann-fold domains"/>
    <property type="match status" value="2"/>
</dbReference>
<feature type="domain" description="RCK N-terminal" evidence="6">
    <location>
        <begin position="238"/>
        <end position="355"/>
    </location>
</feature>
<feature type="domain" description="RCK N-terminal" evidence="6">
    <location>
        <begin position="1"/>
        <end position="121"/>
    </location>
</feature>
<evidence type="ECO:0000256" key="1">
    <source>
        <dbReference type="ARBA" id="ARBA00022448"/>
    </source>
</evidence>
<name>A0A0F9KG04_9ZZZZ</name>
<dbReference type="PROSITE" id="PS51202">
    <property type="entry name" value="RCK_C"/>
    <property type="match status" value="1"/>
</dbReference>
<dbReference type="PROSITE" id="PS51201">
    <property type="entry name" value="RCK_N"/>
    <property type="match status" value="2"/>
</dbReference>
<proteinExistence type="predicted"/>
<keyword evidence="2" id="KW-0633">Potassium transport</keyword>
<evidence type="ECO:0000256" key="5">
    <source>
        <dbReference type="ARBA" id="ARBA00023065"/>
    </source>
</evidence>
<dbReference type="InterPro" id="IPR003148">
    <property type="entry name" value="RCK_N"/>
</dbReference>
<dbReference type="PANTHER" id="PTHR43833">
    <property type="entry name" value="POTASSIUM CHANNEL PROTEIN 2-RELATED-RELATED"/>
    <property type="match status" value="1"/>
</dbReference>
<dbReference type="Gene3D" id="3.30.70.1450">
    <property type="entry name" value="Regulator of K+ conductance, C-terminal domain"/>
    <property type="match status" value="1"/>
</dbReference>
<dbReference type="InterPro" id="IPR006037">
    <property type="entry name" value="RCK_C"/>
</dbReference>
<evidence type="ECO:0000313" key="8">
    <source>
        <dbReference type="EMBL" id="KKM14210.1"/>
    </source>
</evidence>
<protein>
    <recommendedName>
        <fullName evidence="9">RCK N-terminal domain-containing protein</fullName>
    </recommendedName>
</protein>
<feature type="non-terminal residue" evidence="8">
    <location>
        <position position="356"/>
    </location>
</feature>
<reference evidence="8" key="1">
    <citation type="journal article" date="2015" name="Nature">
        <title>Complex archaea that bridge the gap between prokaryotes and eukaryotes.</title>
        <authorList>
            <person name="Spang A."/>
            <person name="Saw J.H."/>
            <person name="Jorgensen S.L."/>
            <person name="Zaremba-Niedzwiedzka K."/>
            <person name="Martijn J."/>
            <person name="Lind A.E."/>
            <person name="van Eijk R."/>
            <person name="Schleper C."/>
            <person name="Guy L."/>
            <person name="Ettema T.J."/>
        </authorList>
    </citation>
    <scope>NUCLEOTIDE SEQUENCE</scope>
</reference>
<keyword evidence="4" id="KW-0520">NAD</keyword>
<dbReference type="GO" id="GO:0015079">
    <property type="term" value="F:potassium ion transmembrane transporter activity"/>
    <property type="evidence" value="ECO:0007669"/>
    <property type="project" value="InterPro"/>
</dbReference>
<evidence type="ECO:0000256" key="2">
    <source>
        <dbReference type="ARBA" id="ARBA00022538"/>
    </source>
</evidence>
<dbReference type="InterPro" id="IPR036291">
    <property type="entry name" value="NAD(P)-bd_dom_sf"/>
</dbReference>
<dbReference type="EMBL" id="LAZR01015202">
    <property type="protein sequence ID" value="KKM14210.1"/>
    <property type="molecule type" value="Genomic_DNA"/>
</dbReference>
<comment type="caution">
    <text evidence="8">The sequence shown here is derived from an EMBL/GenBank/DDBJ whole genome shotgun (WGS) entry which is preliminary data.</text>
</comment>
<dbReference type="InterPro" id="IPR006036">
    <property type="entry name" value="K_uptake_TrkA"/>
</dbReference>
<keyword evidence="5" id="KW-0406">Ion transport</keyword>
<evidence type="ECO:0008006" key="9">
    <source>
        <dbReference type="Google" id="ProtNLM"/>
    </source>
</evidence>
<dbReference type="InterPro" id="IPR036721">
    <property type="entry name" value="RCK_C_sf"/>
</dbReference>
<organism evidence="8">
    <name type="scientific">marine sediment metagenome</name>
    <dbReference type="NCBI Taxonomy" id="412755"/>
    <lineage>
        <taxon>unclassified sequences</taxon>
        <taxon>metagenomes</taxon>
        <taxon>ecological metagenomes</taxon>
    </lineage>
</organism>
<gene>
    <name evidence="8" type="ORF">LCGC14_1708400</name>
</gene>
<dbReference type="PRINTS" id="PR00335">
    <property type="entry name" value="KUPTAKETRKA"/>
</dbReference>
<sequence>MNIVILGAGEIGSYLAQVLANEQHSVTLIDKDPIILEKVSEKTDVATLLGYGSRWKILDALIENEPDIFIAMTGDDETNLVSCAIAKNLGYPKTVSRVKEIGFLARSRLDFGRLFYVDHFIGAEVLAANDILKSIINPEDLAIENFAHGAIQMRTIVVPQKWGKTDVSLNSLELPEEMIIGLIRRKKKDPKDPNKFIEKIIFPHGTDHIEVGDEITVLGETKFMQDIHNFFKIEQKKAKSVVIVGGSAVGVRLAHILELRNIHVKIIEHDENRCREIADLLPKSTVINEDGKNLEFFASEQISDVDAFVVCTNRDEENFLIASIGKYIGCKKVISLISNTSFASILKSLDIKYAVS</sequence>
<feature type="domain" description="RCK C-terminal" evidence="7">
    <location>
        <begin position="141"/>
        <end position="233"/>
    </location>
</feature>
<dbReference type="GO" id="GO:0005886">
    <property type="term" value="C:plasma membrane"/>
    <property type="evidence" value="ECO:0007669"/>
    <property type="project" value="InterPro"/>
</dbReference>
<evidence type="ECO:0000259" key="6">
    <source>
        <dbReference type="PROSITE" id="PS51201"/>
    </source>
</evidence>
<evidence type="ECO:0000256" key="3">
    <source>
        <dbReference type="ARBA" id="ARBA00022958"/>
    </source>
</evidence>
<dbReference type="InterPro" id="IPR050721">
    <property type="entry name" value="Trk_Ktr_HKT_K-transport"/>
</dbReference>